<dbReference type="PANTHER" id="PTHR33874:SF1">
    <property type="entry name" value="RING FINGER PROTEIN"/>
    <property type="match status" value="1"/>
</dbReference>
<dbReference type="Proteomes" id="UP000607653">
    <property type="component" value="Unassembled WGS sequence"/>
</dbReference>
<evidence type="ECO:0000313" key="2">
    <source>
        <dbReference type="EMBL" id="DAD40976.1"/>
    </source>
</evidence>
<feature type="compositionally biased region" description="Basic and acidic residues" evidence="1">
    <location>
        <begin position="16"/>
        <end position="25"/>
    </location>
</feature>
<dbReference type="AlphaFoldDB" id="A0A822ZD71"/>
<dbReference type="PANTHER" id="PTHR33874">
    <property type="entry name" value="RING FINGER PROTEIN"/>
    <property type="match status" value="1"/>
</dbReference>
<evidence type="ECO:0000313" key="3">
    <source>
        <dbReference type="Proteomes" id="UP000607653"/>
    </source>
</evidence>
<accession>A0A822ZD71</accession>
<evidence type="ECO:0000256" key="1">
    <source>
        <dbReference type="SAM" id="MobiDB-lite"/>
    </source>
</evidence>
<organism evidence="2 3">
    <name type="scientific">Nelumbo nucifera</name>
    <name type="common">Sacred lotus</name>
    <dbReference type="NCBI Taxonomy" id="4432"/>
    <lineage>
        <taxon>Eukaryota</taxon>
        <taxon>Viridiplantae</taxon>
        <taxon>Streptophyta</taxon>
        <taxon>Embryophyta</taxon>
        <taxon>Tracheophyta</taxon>
        <taxon>Spermatophyta</taxon>
        <taxon>Magnoliopsida</taxon>
        <taxon>Proteales</taxon>
        <taxon>Nelumbonaceae</taxon>
        <taxon>Nelumbo</taxon>
    </lineage>
</organism>
<proteinExistence type="predicted"/>
<gene>
    <name evidence="2" type="ORF">HUJ06_015299</name>
</gene>
<feature type="region of interest" description="Disordered" evidence="1">
    <location>
        <begin position="51"/>
        <end position="73"/>
    </location>
</feature>
<reference evidence="2 3" key="1">
    <citation type="journal article" date="2020" name="Mol. Biol. Evol.">
        <title>Distinct Expression and Methylation Patterns for Genes with Different Fates following a Single Whole-Genome Duplication in Flowering Plants.</title>
        <authorList>
            <person name="Shi T."/>
            <person name="Rahmani R.S."/>
            <person name="Gugger P.F."/>
            <person name="Wang M."/>
            <person name="Li H."/>
            <person name="Zhang Y."/>
            <person name="Li Z."/>
            <person name="Wang Q."/>
            <person name="Van de Peer Y."/>
            <person name="Marchal K."/>
            <person name="Chen J."/>
        </authorList>
    </citation>
    <scope>NUCLEOTIDE SEQUENCE [LARGE SCALE GENOMIC DNA]</scope>
    <source>
        <tissue evidence="2">Leaf</tissue>
    </source>
</reference>
<sequence>MEVEVSGSKPLAIEGSRTRDREQTRVKRQALQTVLDQCQRALELLKNAGDEDIGVELEEETDEESSSQCGDSETAELCDLLKSRLDSPNFLEKLENAQVPQNMAGMHLRMVYSLVC</sequence>
<feature type="compositionally biased region" description="Acidic residues" evidence="1">
    <location>
        <begin position="51"/>
        <end position="65"/>
    </location>
</feature>
<comment type="caution">
    <text evidence="2">The sequence shown here is derived from an EMBL/GenBank/DDBJ whole genome shotgun (WGS) entry which is preliminary data.</text>
</comment>
<feature type="region of interest" description="Disordered" evidence="1">
    <location>
        <begin position="1"/>
        <end position="25"/>
    </location>
</feature>
<dbReference type="EMBL" id="DUZY01000005">
    <property type="protein sequence ID" value="DAD40976.1"/>
    <property type="molecule type" value="Genomic_DNA"/>
</dbReference>
<keyword evidence="3" id="KW-1185">Reference proteome</keyword>
<name>A0A822ZD71_NELNU</name>
<protein>
    <submittedName>
        <fullName evidence="2">Uncharacterized protein</fullName>
    </submittedName>
</protein>